<accession>A0ACC0FDJ3</accession>
<reference evidence="1 2" key="1">
    <citation type="journal article" date="2022" name="Plant J.">
        <title>Chromosome-level genome of Camellia lanceoleosa provides a valuable resource for understanding genome evolution and self-incompatibility.</title>
        <authorList>
            <person name="Gong W."/>
            <person name="Xiao S."/>
            <person name="Wang L."/>
            <person name="Liao Z."/>
            <person name="Chang Y."/>
            <person name="Mo W."/>
            <person name="Hu G."/>
            <person name="Li W."/>
            <person name="Zhao G."/>
            <person name="Zhu H."/>
            <person name="Hu X."/>
            <person name="Ji K."/>
            <person name="Xiang X."/>
            <person name="Song Q."/>
            <person name="Yuan D."/>
            <person name="Jin S."/>
            <person name="Zhang L."/>
        </authorList>
    </citation>
    <scope>NUCLEOTIDE SEQUENCE [LARGE SCALE GENOMIC DNA]</scope>
    <source>
        <strain evidence="1">SQ_2022a</strain>
    </source>
</reference>
<keyword evidence="2" id="KW-1185">Reference proteome</keyword>
<comment type="caution">
    <text evidence="1">The sequence shown here is derived from an EMBL/GenBank/DDBJ whole genome shotgun (WGS) entry which is preliminary data.</text>
</comment>
<organism evidence="1 2">
    <name type="scientific">Camellia lanceoleosa</name>
    <dbReference type="NCBI Taxonomy" id="1840588"/>
    <lineage>
        <taxon>Eukaryota</taxon>
        <taxon>Viridiplantae</taxon>
        <taxon>Streptophyta</taxon>
        <taxon>Embryophyta</taxon>
        <taxon>Tracheophyta</taxon>
        <taxon>Spermatophyta</taxon>
        <taxon>Magnoliopsida</taxon>
        <taxon>eudicotyledons</taxon>
        <taxon>Gunneridae</taxon>
        <taxon>Pentapetalae</taxon>
        <taxon>asterids</taxon>
        <taxon>Ericales</taxon>
        <taxon>Theaceae</taxon>
        <taxon>Camellia</taxon>
    </lineage>
</organism>
<dbReference type="Proteomes" id="UP001060215">
    <property type="component" value="Chromosome 15"/>
</dbReference>
<name>A0ACC0FDJ3_9ERIC</name>
<sequence>MFVSFLVPTQGSTTVEVLRIIGALEPSTIVNLLVLTPAMMRLEALRTMVALEPSRLVSLLVLTVALMRVKGPTTMVSLELSRVAFFVERPHTRRPHRSEANSAVVEDLGFKEGRQGETSSRGGFGQIRPYSAVEDSNDDVVGVIGVRAKCESELG</sequence>
<gene>
    <name evidence="1" type="ORF">LOK49_LG14G01807</name>
</gene>
<dbReference type="EMBL" id="CM045772">
    <property type="protein sequence ID" value="KAI7986735.1"/>
    <property type="molecule type" value="Genomic_DNA"/>
</dbReference>
<evidence type="ECO:0000313" key="2">
    <source>
        <dbReference type="Proteomes" id="UP001060215"/>
    </source>
</evidence>
<protein>
    <submittedName>
        <fullName evidence="1">Uncharacterized protein</fullName>
    </submittedName>
</protein>
<evidence type="ECO:0000313" key="1">
    <source>
        <dbReference type="EMBL" id="KAI7986735.1"/>
    </source>
</evidence>
<proteinExistence type="predicted"/>